<dbReference type="PANTHER" id="PTHR43806">
    <property type="entry name" value="PEPTIDASE S8"/>
    <property type="match status" value="1"/>
</dbReference>
<keyword evidence="4 10" id="KW-0645">Protease</keyword>
<feature type="compositionally biased region" description="Basic and acidic residues" evidence="12">
    <location>
        <begin position="394"/>
        <end position="405"/>
    </location>
</feature>
<sequence length="405" mass="42000">MGVVCVPVGWTGSPASAAPVCSRAPQAAEVIAALPWERQLLLAERVWPLSRGGVPVAVIDTGVDGRHRQLAGRVLPGYDALTNVPGGDGDCDGHGTAVASVIAAAKVEGVGFAGLAPDATIMPVRVADSGVTEREGEVSAADMAEALRWATDNGARVINVSIYFEVDHADIRAAVEYAQSRDVLVVAAVSNHHKDDGRPDATPYPAAYRDVVGVGAINADGSRLPESYVGPFVDLVAPGGTVTTAAVGGGHRQVSGTSFAAPFVSATAALLLARGMTVDEVRRRLIATADPAPGPVHEYGYGVVNPYRALVERAAEGTPAGAAPVTEKPTDRAALARERRWRADAARAGVAVAVVAVLAVLLIAAEPVARRGRRGGWRARRRPAPAEPPASDDIEQRFYEVPRAG</sequence>
<evidence type="ECO:0000256" key="10">
    <source>
        <dbReference type="PROSITE-ProRule" id="PRU01240"/>
    </source>
</evidence>
<dbReference type="InterPro" id="IPR036852">
    <property type="entry name" value="Peptidase_S8/S53_dom_sf"/>
</dbReference>
<evidence type="ECO:0000256" key="8">
    <source>
        <dbReference type="ARBA" id="ARBA00022989"/>
    </source>
</evidence>
<protein>
    <recommendedName>
        <fullName evidence="14">Peptidase S8/S53 domain-containing protein</fullName>
    </recommendedName>
</protein>
<comment type="caution">
    <text evidence="15">The sequence shown here is derived from an EMBL/GenBank/DDBJ whole genome shotgun (WGS) entry which is preliminary data.</text>
</comment>
<dbReference type="InterPro" id="IPR050131">
    <property type="entry name" value="Peptidase_S8_subtilisin-like"/>
</dbReference>
<keyword evidence="6 10" id="KW-0378">Hydrolase</keyword>
<dbReference type="PROSITE" id="PS00138">
    <property type="entry name" value="SUBTILASE_SER"/>
    <property type="match status" value="1"/>
</dbReference>
<dbReference type="PROSITE" id="PS00137">
    <property type="entry name" value="SUBTILASE_HIS"/>
    <property type="match status" value="1"/>
</dbReference>
<feature type="domain" description="Peptidase S8/S53" evidence="14">
    <location>
        <begin position="53"/>
        <end position="302"/>
    </location>
</feature>
<keyword evidence="5 13" id="KW-0812">Transmembrane</keyword>
<dbReference type="EMBL" id="BOPG01000023">
    <property type="protein sequence ID" value="GIJ55958.1"/>
    <property type="molecule type" value="Genomic_DNA"/>
</dbReference>
<keyword evidence="3" id="KW-1003">Cell membrane</keyword>
<dbReference type="InterPro" id="IPR023827">
    <property type="entry name" value="Peptidase_S8_Asp-AS"/>
</dbReference>
<feature type="region of interest" description="Disordered" evidence="12">
    <location>
        <begin position="371"/>
        <end position="405"/>
    </location>
</feature>
<dbReference type="PANTHER" id="PTHR43806:SF11">
    <property type="entry name" value="CEREVISIN-RELATED"/>
    <property type="match status" value="1"/>
</dbReference>
<keyword evidence="8 13" id="KW-1133">Transmembrane helix</keyword>
<reference evidence="15" key="1">
    <citation type="submission" date="2021-01" db="EMBL/GenBank/DDBJ databases">
        <title>Whole genome shotgun sequence of Virgisporangium aurantiacum NBRC 16421.</title>
        <authorList>
            <person name="Komaki H."/>
            <person name="Tamura T."/>
        </authorList>
    </citation>
    <scope>NUCLEOTIDE SEQUENCE</scope>
    <source>
        <strain evidence="15">NBRC 16421</strain>
    </source>
</reference>
<evidence type="ECO:0000256" key="6">
    <source>
        <dbReference type="ARBA" id="ARBA00022801"/>
    </source>
</evidence>
<dbReference type="GO" id="GO:0006508">
    <property type="term" value="P:proteolysis"/>
    <property type="evidence" value="ECO:0007669"/>
    <property type="project" value="UniProtKB-KW"/>
</dbReference>
<feature type="transmembrane region" description="Helical" evidence="13">
    <location>
        <begin position="345"/>
        <end position="365"/>
    </location>
</feature>
<evidence type="ECO:0000256" key="7">
    <source>
        <dbReference type="ARBA" id="ARBA00022825"/>
    </source>
</evidence>
<feature type="active site" description="Charge relay system" evidence="10">
    <location>
        <position position="60"/>
    </location>
</feature>
<dbReference type="GO" id="GO:0004252">
    <property type="term" value="F:serine-type endopeptidase activity"/>
    <property type="evidence" value="ECO:0007669"/>
    <property type="project" value="UniProtKB-UniRule"/>
</dbReference>
<dbReference type="SUPFAM" id="SSF52743">
    <property type="entry name" value="Subtilisin-like"/>
    <property type="match status" value="1"/>
</dbReference>
<comment type="similarity">
    <text evidence="2 10 11">Belongs to the peptidase S8 family.</text>
</comment>
<evidence type="ECO:0000256" key="13">
    <source>
        <dbReference type="SAM" id="Phobius"/>
    </source>
</evidence>
<gene>
    <name evidence="15" type="ORF">Vau01_034740</name>
</gene>
<name>A0A8J3Z6T5_9ACTN</name>
<dbReference type="InterPro" id="IPR022398">
    <property type="entry name" value="Peptidase_S8_His-AS"/>
</dbReference>
<dbReference type="PRINTS" id="PR00723">
    <property type="entry name" value="SUBTILISIN"/>
</dbReference>
<dbReference type="InterPro" id="IPR023828">
    <property type="entry name" value="Peptidase_S8_Ser-AS"/>
</dbReference>
<dbReference type="NCBIfam" id="TIGR03921">
    <property type="entry name" value="T7SS_mycosin"/>
    <property type="match status" value="1"/>
</dbReference>
<evidence type="ECO:0000256" key="12">
    <source>
        <dbReference type="SAM" id="MobiDB-lite"/>
    </source>
</evidence>
<dbReference type="PROSITE" id="PS00136">
    <property type="entry name" value="SUBTILASE_ASP"/>
    <property type="match status" value="1"/>
</dbReference>
<dbReference type="PROSITE" id="PS51892">
    <property type="entry name" value="SUBTILASE"/>
    <property type="match status" value="1"/>
</dbReference>
<evidence type="ECO:0000256" key="5">
    <source>
        <dbReference type="ARBA" id="ARBA00022692"/>
    </source>
</evidence>
<dbReference type="Pfam" id="PF00082">
    <property type="entry name" value="Peptidase_S8"/>
    <property type="match status" value="1"/>
</dbReference>
<dbReference type="AlphaFoldDB" id="A0A8J3Z6T5"/>
<proteinExistence type="inferred from homology"/>
<keyword evidence="9 13" id="KW-0472">Membrane</keyword>
<evidence type="ECO:0000256" key="2">
    <source>
        <dbReference type="ARBA" id="ARBA00011073"/>
    </source>
</evidence>
<feature type="active site" description="Charge relay system" evidence="10">
    <location>
        <position position="258"/>
    </location>
</feature>
<dbReference type="InterPro" id="IPR000209">
    <property type="entry name" value="Peptidase_S8/S53_dom"/>
</dbReference>
<accession>A0A8J3Z6T5</accession>
<keyword evidence="16" id="KW-1185">Reference proteome</keyword>
<evidence type="ECO:0000256" key="11">
    <source>
        <dbReference type="RuleBase" id="RU003355"/>
    </source>
</evidence>
<evidence type="ECO:0000313" key="16">
    <source>
        <dbReference type="Proteomes" id="UP000612585"/>
    </source>
</evidence>
<dbReference type="Gene3D" id="3.40.50.200">
    <property type="entry name" value="Peptidase S8/S53 domain"/>
    <property type="match status" value="1"/>
</dbReference>
<evidence type="ECO:0000256" key="1">
    <source>
        <dbReference type="ARBA" id="ARBA00004162"/>
    </source>
</evidence>
<keyword evidence="7 10" id="KW-0720">Serine protease</keyword>
<evidence type="ECO:0000256" key="4">
    <source>
        <dbReference type="ARBA" id="ARBA00022670"/>
    </source>
</evidence>
<feature type="active site" description="Charge relay system" evidence="10">
    <location>
        <position position="94"/>
    </location>
</feature>
<evidence type="ECO:0000256" key="9">
    <source>
        <dbReference type="ARBA" id="ARBA00023136"/>
    </source>
</evidence>
<evidence type="ECO:0000313" key="15">
    <source>
        <dbReference type="EMBL" id="GIJ55958.1"/>
    </source>
</evidence>
<comment type="subcellular location">
    <subcellularLocation>
        <location evidence="1">Cell membrane</location>
        <topology evidence="1">Single-pass membrane protein</topology>
    </subcellularLocation>
</comment>
<evidence type="ECO:0000256" key="3">
    <source>
        <dbReference type="ARBA" id="ARBA00022475"/>
    </source>
</evidence>
<dbReference type="GO" id="GO:0005886">
    <property type="term" value="C:plasma membrane"/>
    <property type="evidence" value="ECO:0007669"/>
    <property type="project" value="UniProtKB-SubCell"/>
</dbReference>
<dbReference type="InterPro" id="IPR023834">
    <property type="entry name" value="T7SS_pept_S8A_mycosin"/>
</dbReference>
<dbReference type="InterPro" id="IPR015500">
    <property type="entry name" value="Peptidase_S8_subtilisin-rel"/>
</dbReference>
<evidence type="ECO:0000259" key="14">
    <source>
        <dbReference type="Pfam" id="PF00082"/>
    </source>
</evidence>
<dbReference type="Proteomes" id="UP000612585">
    <property type="component" value="Unassembled WGS sequence"/>
</dbReference>
<organism evidence="15 16">
    <name type="scientific">Virgisporangium aurantiacum</name>
    <dbReference type="NCBI Taxonomy" id="175570"/>
    <lineage>
        <taxon>Bacteria</taxon>
        <taxon>Bacillati</taxon>
        <taxon>Actinomycetota</taxon>
        <taxon>Actinomycetes</taxon>
        <taxon>Micromonosporales</taxon>
        <taxon>Micromonosporaceae</taxon>
        <taxon>Virgisporangium</taxon>
    </lineage>
</organism>
<feature type="compositionally biased region" description="Basic residues" evidence="12">
    <location>
        <begin position="371"/>
        <end position="383"/>
    </location>
</feature>